<gene>
    <name evidence="2" type="ORF">OKIOD_LOCUS11640</name>
</gene>
<sequence length="274" mass="30423">MTGMVEKAEWSLASKQKYDFQAIRVRISELIPTGAKPRMYRVGRNTLVKALKNRITQASEGRSVTLIDSRTRKEVSELDSIADLVPIDALTDSSSRLGPVVELKLDWGKVSTEPSNACRPVRSARVFHRNVRECISAAKTGTHPAKRPRHSAEEGPSVKRPRVEHFVQDTRGLQKTFSQLSDMMGRLSELVEAYEPGTERETGLVFRNSMDAFRFMIPMMQHITSLALPVKFDPSSEILALTPDMSIPSQPLTQTPSPSTQGSVKSEPSADDSD</sequence>
<feature type="region of interest" description="Disordered" evidence="1">
    <location>
        <begin position="243"/>
        <end position="274"/>
    </location>
</feature>
<dbReference type="Proteomes" id="UP001158576">
    <property type="component" value="Chromosome 1"/>
</dbReference>
<keyword evidence="3" id="KW-1185">Reference proteome</keyword>
<evidence type="ECO:0000256" key="1">
    <source>
        <dbReference type="SAM" id="MobiDB-lite"/>
    </source>
</evidence>
<organism evidence="2 3">
    <name type="scientific">Oikopleura dioica</name>
    <name type="common">Tunicate</name>
    <dbReference type="NCBI Taxonomy" id="34765"/>
    <lineage>
        <taxon>Eukaryota</taxon>
        <taxon>Metazoa</taxon>
        <taxon>Chordata</taxon>
        <taxon>Tunicata</taxon>
        <taxon>Appendicularia</taxon>
        <taxon>Copelata</taxon>
        <taxon>Oikopleuridae</taxon>
        <taxon>Oikopleura</taxon>
    </lineage>
</organism>
<proteinExistence type="predicted"/>
<feature type="compositionally biased region" description="Low complexity" evidence="1">
    <location>
        <begin position="248"/>
        <end position="261"/>
    </location>
</feature>
<evidence type="ECO:0000313" key="3">
    <source>
        <dbReference type="Proteomes" id="UP001158576"/>
    </source>
</evidence>
<feature type="compositionally biased region" description="Basic and acidic residues" evidence="1">
    <location>
        <begin position="150"/>
        <end position="159"/>
    </location>
</feature>
<protein>
    <submittedName>
        <fullName evidence="2">Oidioi.mRNA.OKI2018_I69.chr1.g2875.t1.cds</fullName>
    </submittedName>
</protein>
<dbReference type="EMBL" id="OU015566">
    <property type="protein sequence ID" value="CAG5106507.1"/>
    <property type="molecule type" value="Genomic_DNA"/>
</dbReference>
<accession>A0ABN7SSF4</accession>
<name>A0ABN7SSF4_OIKDI</name>
<evidence type="ECO:0000313" key="2">
    <source>
        <dbReference type="EMBL" id="CAG5106507.1"/>
    </source>
</evidence>
<feature type="region of interest" description="Disordered" evidence="1">
    <location>
        <begin position="139"/>
        <end position="159"/>
    </location>
</feature>
<reference evidence="2 3" key="1">
    <citation type="submission" date="2021-04" db="EMBL/GenBank/DDBJ databases">
        <authorList>
            <person name="Bliznina A."/>
        </authorList>
    </citation>
    <scope>NUCLEOTIDE SEQUENCE [LARGE SCALE GENOMIC DNA]</scope>
</reference>